<proteinExistence type="predicted"/>
<feature type="compositionally biased region" description="Basic and acidic residues" evidence="1">
    <location>
        <begin position="50"/>
        <end position="64"/>
    </location>
</feature>
<gene>
    <name evidence="2" type="ORF">NB700_002410</name>
</gene>
<sequence length="267" mass="29847">MAASSRRICAGCCGRIATEGPIHERWETLRRNSFRRDARARQSASRRKPLLKDRLHPTDRLGRERVRRSARRRCGGCARTAAEHRTSWRDRRLRRGCARAANRARMLRCGTTWRKQGCERGGMSRRLGAPMRSHRGVLAQRCGSRTPCSARQAPSPPAYRESGATSGASEAVRSVRHYAGMSGRRDRAAYTGRIASTPVDGRRGRNLSENFSTHKLHDGCVGNTPTGLSACPRRGCVRRGDGRRSGRQPHCPRRPALRTLPHQALRA</sequence>
<feature type="region of interest" description="Disordered" evidence="1">
    <location>
        <begin position="140"/>
        <end position="171"/>
    </location>
</feature>
<feature type="region of interest" description="Disordered" evidence="1">
    <location>
        <begin position="34"/>
        <end position="65"/>
    </location>
</feature>
<accession>A0ABT3DX43</accession>
<evidence type="ECO:0000256" key="1">
    <source>
        <dbReference type="SAM" id="MobiDB-lite"/>
    </source>
</evidence>
<organism evidence="2 3">
    <name type="scientific">Xanthomonas sacchari</name>
    <dbReference type="NCBI Taxonomy" id="56458"/>
    <lineage>
        <taxon>Bacteria</taxon>
        <taxon>Pseudomonadati</taxon>
        <taxon>Pseudomonadota</taxon>
        <taxon>Gammaproteobacteria</taxon>
        <taxon>Lysobacterales</taxon>
        <taxon>Lysobacteraceae</taxon>
        <taxon>Xanthomonas</taxon>
    </lineage>
</organism>
<dbReference type="Proteomes" id="UP001320843">
    <property type="component" value="Unassembled WGS sequence"/>
</dbReference>
<evidence type="ECO:0000313" key="2">
    <source>
        <dbReference type="EMBL" id="MCW0399854.1"/>
    </source>
</evidence>
<evidence type="ECO:0000313" key="3">
    <source>
        <dbReference type="Proteomes" id="UP001320843"/>
    </source>
</evidence>
<feature type="compositionally biased region" description="Basic residues" evidence="1">
    <location>
        <begin position="245"/>
        <end position="256"/>
    </location>
</feature>
<feature type="region of interest" description="Disordered" evidence="1">
    <location>
        <begin position="238"/>
        <end position="267"/>
    </location>
</feature>
<dbReference type="EMBL" id="JANFWR010000015">
    <property type="protein sequence ID" value="MCW0399854.1"/>
    <property type="molecule type" value="Genomic_DNA"/>
</dbReference>
<protein>
    <submittedName>
        <fullName evidence="2">Uncharacterized protein</fullName>
    </submittedName>
</protein>
<comment type="caution">
    <text evidence="2">The sequence shown here is derived from an EMBL/GenBank/DDBJ whole genome shotgun (WGS) entry which is preliminary data.</text>
</comment>
<name>A0ABT3DX43_9XANT</name>
<reference evidence="2 3" key="1">
    <citation type="submission" date="2022-06" db="EMBL/GenBank/DDBJ databases">
        <title>Dynamics of rice microbiomes reveals core vertical transmitted seed endophytes.</title>
        <authorList>
            <person name="Liao K."/>
            <person name="Zhang X."/>
        </authorList>
    </citation>
    <scope>NUCLEOTIDE SEQUENCE [LARGE SCALE GENOMIC DNA]</scope>
    <source>
        <strain evidence="2 3">YT10-10-1</strain>
    </source>
</reference>
<keyword evidence="3" id="KW-1185">Reference proteome</keyword>